<dbReference type="Gene3D" id="3.90.76.10">
    <property type="entry name" value="Dipeptide-binding Protein, Domain 1"/>
    <property type="match status" value="1"/>
</dbReference>
<dbReference type="EMBL" id="LYMM01000040">
    <property type="protein sequence ID" value="PNU03984.1"/>
    <property type="molecule type" value="Genomic_DNA"/>
</dbReference>
<protein>
    <submittedName>
        <fullName evidence="7">ABC transporter substrate-binding protein</fullName>
    </submittedName>
</protein>
<evidence type="ECO:0000256" key="2">
    <source>
        <dbReference type="ARBA" id="ARBA00005695"/>
    </source>
</evidence>
<dbReference type="PANTHER" id="PTHR30290:SF10">
    <property type="entry name" value="PERIPLASMIC OLIGOPEPTIDE-BINDING PROTEIN-RELATED"/>
    <property type="match status" value="1"/>
</dbReference>
<comment type="caution">
    <text evidence="7">The sequence shown here is derived from an EMBL/GenBank/DDBJ whole genome shotgun (WGS) entry which is preliminary data.</text>
</comment>
<evidence type="ECO:0000256" key="3">
    <source>
        <dbReference type="ARBA" id="ARBA00022448"/>
    </source>
</evidence>
<dbReference type="GO" id="GO:0030313">
    <property type="term" value="C:cell envelope"/>
    <property type="evidence" value="ECO:0007669"/>
    <property type="project" value="UniProtKB-SubCell"/>
</dbReference>
<dbReference type="GO" id="GO:0015833">
    <property type="term" value="P:peptide transport"/>
    <property type="evidence" value="ECO:0007669"/>
    <property type="project" value="TreeGrafter"/>
</dbReference>
<keyword evidence="8" id="KW-1185">Reference proteome</keyword>
<feature type="chain" id="PRO_5014474464" evidence="5">
    <location>
        <begin position="23"/>
        <end position="507"/>
    </location>
</feature>
<gene>
    <name evidence="7" type="ORF">A8V01_05035</name>
</gene>
<dbReference type="AlphaFoldDB" id="A0A2K2FZ06"/>
<proteinExistence type="inferred from homology"/>
<organism evidence="7 8">
    <name type="scientific">Novosphingobium guangzhouense</name>
    <dbReference type="NCBI Taxonomy" id="1850347"/>
    <lineage>
        <taxon>Bacteria</taxon>
        <taxon>Pseudomonadati</taxon>
        <taxon>Pseudomonadota</taxon>
        <taxon>Alphaproteobacteria</taxon>
        <taxon>Sphingomonadales</taxon>
        <taxon>Sphingomonadaceae</taxon>
        <taxon>Novosphingobium</taxon>
    </lineage>
</organism>
<comment type="similarity">
    <text evidence="2">Belongs to the bacterial solute-binding protein 5 family.</text>
</comment>
<sequence>MLSKRQASRVLAIAAAFTLASCGGYDNSALGVAVVGEPDDLFVKGAGLTAGAVLVRASTVEGLVAFDDAGRVIPALADRWIVTDDGQSYIFRLREGNWSSGEPITADSARRAINTALKGLDDSPLAHDLSGIDEVRAMAGRVIEIRLNRPMPYLLQLLAQPELGLYRKGEGTGPMSVTRTGNTAALSAIDPAKLGMAPIENWAERTRPVHLRALPGPQAVAAFNDGSVDLVLGGRIQDFFLTRSVGILRGTIQLDPVVGLFGLHVMNDKGFLAEPANREALAMAVDRDGLISPFGVGGWAATTRLVTPSLDGDLGTIGERWGGQTLEERRAVAAARVRAWSGAGAAAPVAGGQEPSPRPDGPRVRLRVRLPEGAGSVTLFTRLAADFAAIGVGLDRTTDADMADLELIDDVASYPRAAWYLNRLSCHAGTGLCSQEADARVTEAAAAATPAERAALLTEAEAELTGANVFIPFGTPIRWSLVRGSVNGFSVNPWGWHPLMPLAWLPK</sequence>
<evidence type="ECO:0000256" key="4">
    <source>
        <dbReference type="ARBA" id="ARBA00022729"/>
    </source>
</evidence>
<evidence type="ECO:0000256" key="1">
    <source>
        <dbReference type="ARBA" id="ARBA00004418"/>
    </source>
</evidence>
<dbReference type="PANTHER" id="PTHR30290">
    <property type="entry name" value="PERIPLASMIC BINDING COMPONENT OF ABC TRANSPORTER"/>
    <property type="match status" value="1"/>
</dbReference>
<keyword evidence="4 5" id="KW-0732">Signal</keyword>
<feature type="signal peptide" evidence="5">
    <location>
        <begin position="1"/>
        <end position="22"/>
    </location>
</feature>
<dbReference type="Proteomes" id="UP000236327">
    <property type="component" value="Unassembled WGS sequence"/>
</dbReference>
<evidence type="ECO:0000313" key="8">
    <source>
        <dbReference type="Proteomes" id="UP000236327"/>
    </source>
</evidence>
<evidence type="ECO:0000256" key="5">
    <source>
        <dbReference type="SAM" id="SignalP"/>
    </source>
</evidence>
<accession>A0A2K2FZ06</accession>
<dbReference type="InterPro" id="IPR000914">
    <property type="entry name" value="SBP_5_dom"/>
</dbReference>
<dbReference type="Pfam" id="PF00496">
    <property type="entry name" value="SBP_bac_5"/>
    <property type="match status" value="1"/>
</dbReference>
<feature type="domain" description="Solute-binding protein family 5" evidence="6">
    <location>
        <begin position="72"/>
        <end position="313"/>
    </location>
</feature>
<dbReference type="Gene3D" id="3.10.105.10">
    <property type="entry name" value="Dipeptide-binding Protein, Domain 3"/>
    <property type="match status" value="1"/>
</dbReference>
<dbReference type="InterPro" id="IPR039424">
    <property type="entry name" value="SBP_5"/>
</dbReference>
<name>A0A2K2FZ06_9SPHN</name>
<dbReference type="GO" id="GO:1904680">
    <property type="term" value="F:peptide transmembrane transporter activity"/>
    <property type="evidence" value="ECO:0007669"/>
    <property type="project" value="TreeGrafter"/>
</dbReference>
<comment type="subcellular location">
    <subcellularLocation>
        <location evidence="1">Periplasm</location>
    </subcellularLocation>
</comment>
<evidence type="ECO:0000313" key="7">
    <source>
        <dbReference type="EMBL" id="PNU03984.1"/>
    </source>
</evidence>
<evidence type="ECO:0000259" key="6">
    <source>
        <dbReference type="Pfam" id="PF00496"/>
    </source>
</evidence>
<dbReference type="RefSeq" id="WP_103096579.1">
    <property type="nucleotide sequence ID" value="NZ_LYMM01000040.1"/>
</dbReference>
<keyword evidence="3" id="KW-0813">Transport</keyword>
<reference evidence="7 8" key="1">
    <citation type="submission" date="2016-05" db="EMBL/GenBank/DDBJ databases">
        <title>Complete genome sequence of Novosphingobium guangzhouense SA925(T).</title>
        <authorList>
            <person name="Sha S."/>
        </authorList>
    </citation>
    <scope>NUCLEOTIDE SEQUENCE [LARGE SCALE GENOMIC DNA]</scope>
    <source>
        <strain evidence="7 8">SA925</strain>
    </source>
</reference>
<dbReference type="OrthoDB" id="9803988at2"/>
<dbReference type="PROSITE" id="PS51257">
    <property type="entry name" value="PROKAR_LIPOPROTEIN"/>
    <property type="match status" value="1"/>
</dbReference>
<dbReference type="SUPFAM" id="SSF53850">
    <property type="entry name" value="Periplasmic binding protein-like II"/>
    <property type="match status" value="1"/>
</dbReference>